<evidence type="ECO:0000256" key="2">
    <source>
        <dbReference type="SAM" id="SignalP"/>
    </source>
</evidence>
<evidence type="ECO:0000313" key="3">
    <source>
        <dbReference type="EMBL" id="RYQ99994.1"/>
    </source>
</evidence>
<dbReference type="EMBL" id="SDMP01000017">
    <property type="protein sequence ID" value="RYQ99994.1"/>
    <property type="molecule type" value="Genomic_DNA"/>
</dbReference>
<dbReference type="OrthoDB" id="1936190at2759"/>
<feature type="chain" id="PRO_5019363567" evidence="2">
    <location>
        <begin position="27"/>
        <end position="173"/>
    </location>
</feature>
<keyword evidence="1 2" id="KW-0732">Signal</keyword>
<dbReference type="GO" id="GO:0071944">
    <property type="term" value="C:cell periphery"/>
    <property type="evidence" value="ECO:0007669"/>
    <property type="project" value="TreeGrafter"/>
</dbReference>
<gene>
    <name evidence="3" type="ORF">Ahy_B07g088046</name>
</gene>
<evidence type="ECO:0000313" key="4">
    <source>
        <dbReference type="Proteomes" id="UP000289738"/>
    </source>
</evidence>
<proteinExistence type="predicted"/>
<protein>
    <submittedName>
        <fullName evidence="3">Uncharacterized protein</fullName>
    </submittedName>
</protein>
<dbReference type="AlphaFoldDB" id="A0A444YDK5"/>
<evidence type="ECO:0000256" key="1">
    <source>
        <dbReference type="ARBA" id="ARBA00022729"/>
    </source>
</evidence>
<keyword evidence="4" id="KW-1185">Reference proteome</keyword>
<accession>A0A444YDK5</accession>
<dbReference type="GO" id="GO:0009826">
    <property type="term" value="P:unidimensional cell growth"/>
    <property type="evidence" value="ECO:0007669"/>
    <property type="project" value="TreeGrafter"/>
</dbReference>
<feature type="signal peptide" evidence="2">
    <location>
        <begin position="1"/>
        <end position="26"/>
    </location>
</feature>
<dbReference type="STRING" id="3818.A0A444YDK5"/>
<dbReference type="PANTHER" id="PTHR33470">
    <property type="entry name" value="OS01G0164075 PROTEIN"/>
    <property type="match status" value="1"/>
</dbReference>
<dbReference type="GO" id="GO:0048767">
    <property type="term" value="P:root hair elongation"/>
    <property type="evidence" value="ECO:0007669"/>
    <property type="project" value="TreeGrafter"/>
</dbReference>
<sequence>MAYMIRSFLVLSTLFLILAITPNIEANDVVVEAMVYCQSCDHLGTWSLSEAKPVGSAKVSVTCKNYKGQVFYYKVFDTDKNGYMYAQLEGFKMKNYILDHPLHSCYVKLVWSPLETCGLLSNVNYGLSGAPLRYENKLLRGSAGSNYEAVVYAAGPLAFRPSHCSQGNVTSQH</sequence>
<dbReference type="Proteomes" id="UP000289738">
    <property type="component" value="Chromosome B07"/>
</dbReference>
<name>A0A444YDK5_ARAHY</name>
<comment type="caution">
    <text evidence="3">The sequence shown here is derived from an EMBL/GenBank/DDBJ whole genome shotgun (WGS) entry which is preliminary data.</text>
</comment>
<reference evidence="3 4" key="1">
    <citation type="submission" date="2019-01" db="EMBL/GenBank/DDBJ databases">
        <title>Sequencing of cultivated peanut Arachis hypogaea provides insights into genome evolution and oil improvement.</title>
        <authorList>
            <person name="Chen X."/>
        </authorList>
    </citation>
    <scope>NUCLEOTIDE SEQUENCE [LARGE SCALE GENOMIC DNA]</scope>
    <source>
        <strain evidence="4">cv. Fuhuasheng</strain>
        <tissue evidence="3">Leaves</tissue>
    </source>
</reference>
<organism evidence="3 4">
    <name type="scientific">Arachis hypogaea</name>
    <name type="common">Peanut</name>
    <dbReference type="NCBI Taxonomy" id="3818"/>
    <lineage>
        <taxon>Eukaryota</taxon>
        <taxon>Viridiplantae</taxon>
        <taxon>Streptophyta</taxon>
        <taxon>Embryophyta</taxon>
        <taxon>Tracheophyta</taxon>
        <taxon>Spermatophyta</taxon>
        <taxon>Magnoliopsida</taxon>
        <taxon>eudicotyledons</taxon>
        <taxon>Gunneridae</taxon>
        <taxon>Pentapetalae</taxon>
        <taxon>rosids</taxon>
        <taxon>fabids</taxon>
        <taxon>Fabales</taxon>
        <taxon>Fabaceae</taxon>
        <taxon>Papilionoideae</taxon>
        <taxon>50 kb inversion clade</taxon>
        <taxon>dalbergioids sensu lato</taxon>
        <taxon>Dalbergieae</taxon>
        <taxon>Pterocarpus clade</taxon>
        <taxon>Arachis</taxon>
    </lineage>
</organism>
<dbReference type="PANTHER" id="PTHR33470:SF4">
    <property type="entry name" value="OS01G0164025 PROTEIN"/>
    <property type="match status" value="1"/>
</dbReference>
<dbReference type="Pfam" id="PF01190">
    <property type="entry name" value="Pollen_Ole_e_1"/>
    <property type="match status" value="1"/>
</dbReference>